<keyword evidence="5 11" id="KW-0418">Kinase</keyword>
<keyword evidence="9" id="KW-1133">Transmembrane helix</keyword>
<proteinExistence type="predicted"/>
<evidence type="ECO:0000256" key="4">
    <source>
        <dbReference type="ARBA" id="ARBA00022741"/>
    </source>
</evidence>
<gene>
    <name evidence="11" type="primary">prkC_10</name>
    <name evidence="11" type="ORF">Fuma_02087</name>
</gene>
<dbReference type="Gene3D" id="3.30.200.20">
    <property type="entry name" value="Phosphorylase Kinase, domain 1"/>
    <property type="match status" value="1"/>
</dbReference>
<keyword evidence="3 11" id="KW-0808">Transferase</keyword>
<dbReference type="PROSITE" id="PS00107">
    <property type="entry name" value="PROTEIN_KINASE_ATP"/>
    <property type="match status" value="1"/>
</dbReference>
<evidence type="ECO:0000256" key="8">
    <source>
        <dbReference type="SAM" id="MobiDB-lite"/>
    </source>
</evidence>
<dbReference type="EMBL" id="CP017641">
    <property type="protein sequence ID" value="APZ92476.1"/>
    <property type="molecule type" value="Genomic_DNA"/>
</dbReference>
<dbReference type="STRING" id="1891926.Fuma_02087"/>
<dbReference type="PANTHER" id="PTHR43289:SF6">
    <property type="entry name" value="SERINE_THREONINE-PROTEIN KINASE NEKL-3"/>
    <property type="match status" value="1"/>
</dbReference>
<dbReference type="CDD" id="cd14014">
    <property type="entry name" value="STKc_PknB_like"/>
    <property type="match status" value="1"/>
</dbReference>
<dbReference type="InterPro" id="IPR017441">
    <property type="entry name" value="Protein_kinase_ATP_BS"/>
</dbReference>
<dbReference type="RefSeq" id="WP_077024094.1">
    <property type="nucleotide sequence ID" value="NZ_CP017641.1"/>
</dbReference>
<reference evidence="11 12" key="1">
    <citation type="journal article" date="2016" name="Front. Microbiol.">
        <title>Fuerstia marisgermanicae gen. nov., sp. nov., an Unusual Member of the Phylum Planctomycetes from the German Wadden Sea.</title>
        <authorList>
            <person name="Kohn T."/>
            <person name="Heuer A."/>
            <person name="Jogler M."/>
            <person name="Vollmers J."/>
            <person name="Boedeker C."/>
            <person name="Bunk B."/>
            <person name="Rast P."/>
            <person name="Borchert D."/>
            <person name="Glockner I."/>
            <person name="Freese H.M."/>
            <person name="Klenk H.P."/>
            <person name="Overmann J."/>
            <person name="Kaster A.K."/>
            <person name="Rohde M."/>
            <person name="Wiegand S."/>
            <person name="Jogler C."/>
        </authorList>
    </citation>
    <scope>NUCLEOTIDE SEQUENCE [LARGE SCALE GENOMIC DNA]</scope>
    <source>
        <strain evidence="11 12">NH11</strain>
    </source>
</reference>
<evidence type="ECO:0000313" key="11">
    <source>
        <dbReference type="EMBL" id="APZ92476.1"/>
    </source>
</evidence>
<evidence type="ECO:0000256" key="3">
    <source>
        <dbReference type="ARBA" id="ARBA00022679"/>
    </source>
</evidence>
<dbReference type="Proteomes" id="UP000187735">
    <property type="component" value="Chromosome"/>
</dbReference>
<sequence>MSTSTCNPKLIDDFLADRLDDAAQRLLERHLDECDQCCERLNDRTADPVLWHDTRAFLSSTEIVPTLCNDAKHPTHASEIVRLDFLNPTDDPHMLGRFGGYEISGVIGCGGMGIVLKGFDAALNRYSAIKVLSPHYASSGAARQRFAREAQAAAAVVHDNVIGIHGVSECNGLPYLEMPYVKGESLQKRIDREGSLTTAETLRIALQTAKGLAAAHDQGLVHRDIKPANILLPENVERVLITDFGLARAADDASLTRSGVIAGTPQYMSPEQARGEGIDHRSDLFSLGSVMYTMTTGHPPFRAETPYGILRRITDDAHRPIRDLNPDVPGWLSHVIDRLLAKHPSQRFTSADEVASLLEDCLAHVQHPATAALPASLKAREEARLLKKTGLMTAAFLLFASVISFAIFLQPDEQTDMAADPADPTEVVEVPSPTPEAPVSDSELEWQPDPQLDELERTLNELNQDIQEPPQLNAESPF</sequence>
<organism evidence="11 12">
    <name type="scientific">Fuerstiella marisgermanici</name>
    <dbReference type="NCBI Taxonomy" id="1891926"/>
    <lineage>
        <taxon>Bacteria</taxon>
        <taxon>Pseudomonadati</taxon>
        <taxon>Planctomycetota</taxon>
        <taxon>Planctomycetia</taxon>
        <taxon>Planctomycetales</taxon>
        <taxon>Planctomycetaceae</taxon>
        <taxon>Fuerstiella</taxon>
    </lineage>
</organism>
<accession>A0A1P8WEH9</accession>
<keyword evidence="4 7" id="KW-0547">Nucleotide-binding</keyword>
<dbReference type="KEGG" id="fmr:Fuma_02087"/>
<dbReference type="FunFam" id="1.10.510.10:FF:000021">
    <property type="entry name" value="Serine/threonine protein kinase"/>
    <property type="match status" value="1"/>
</dbReference>
<dbReference type="Gene3D" id="1.10.510.10">
    <property type="entry name" value="Transferase(Phosphotransferase) domain 1"/>
    <property type="match status" value="1"/>
</dbReference>
<dbReference type="SMART" id="SM00220">
    <property type="entry name" value="S_TKc"/>
    <property type="match status" value="1"/>
</dbReference>
<evidence type="ECO:0000313" key="12">
    <source>
        <dbReference type="Proteomes" id="UP000187735"/>
    </source>
</evidence>
<feature type="binding site" evidence="7">
    <location>
        <position position="130"/>
    </location>
    <ligand>
        <name>ATP</name>
        <dbReference type="ChEBI" id="CHEBI:30616"/>
    </ligand>
</feature>
<evidence type="ECO:0000256" key="5">
    <source>
        <dbReference type="ARBA" id="ARBA00022777"/>
    </source>
</evidence>
<evidence type="ECO:0000256" key="6">
    <source>
        <dbReference type="ARBA" id="ARBA00022840"/>
    </source>
</evidence>
<keyword evidence="12" id="KW-1185">Reference proteome</keyword>
<evidence type="ECO:0000256" key="1">
    <source>
        <dbReference type="ARBA" id="ARBA00012513"/>
    </source>
</evidence>
<dbReference type="EC" id="2.7.11.1" evidence="1"/>
<keyword evidence="6 7" id="KW-0067">ATP-binding</keyword>
<dbReference type="OrthoDB" id="6111975at2"/>
<dbReference type="InterPro" id="IPR008271">
    <property type="entry name" value="Ser/Thr_kinase_AS"/>
</dbReference>
<evidence type="ECO:0000256" key="9">
    <source>
        <dbReference type="SAM" id="Phobius"/>
    </source>
</evidence>
<keyword evidence="9" id="KW-0472">Membrane</keyword>
<feature type="region of interest" description="Disordered" evidence="8">
    <location>
        <begin position="416"/>
        <end position="449"/>
    </location>
</feature>
<dbReference type="Pfam" id="PF00069">
    <property type="entry name" value="Pkinase"/>
    <property type="match status" value="1"/>
</dbReference>
<evidence type="ECO:0000256" key="7">
    <source>
        <dbReference type="PROSITE-ProRule" id="PRU10141"/>
    </source>
</evidence>
<dbReference type="PROSITE" id="PS50011">
    <property type="entry name" value="PROTEIN_KINASE_DOM"/>
    <property type="match status" value="1"/>
</dbReference>
<dbReference type="PANTHER" id="PTHR43289">
    <property type="entry name" value="MITOGEN-ACTIVATED PROTEIN KINASE KINASE KINASE 20-RELATED"/>
    <property type="match status" value="1"/>
</dbReference>
<feature type="domain" description="Protein kinase" evidence="10">
    <location>
        <begin position="101"/>
        <end position="370"/>
    </location>
</feature>
<dbReference type="InterPro" id="IPR000719">
    <property type="entry name" value="Prot_kinase_dom"/>
</dbReference>
<feature type="transmembrane region" description="Helical" evidence="9">
    <location>
        <begin position="390"/>
        <end position="409"/>
    </location>
</feature>
<protein>
    <recommendedName>
        <fullName evidence="1">non-specific serine/threonine protein kinase</fullName>
        <ecNumber evidence="1">2.7.11.1</ecNumber>
    </recommendedName>
</protein>
<dbReference type="GO" id="GO:0005524">
    <property type="term" value="F:ATP binding"/>
    <property type="evidence" value="ECO:0007669"/>
    <property type="project" value="UniProtKB-UniRule"/>
</dbReference>
<dbReference type="GO" id="GO:0004674">
    <property type="term" value="F:protein serine/threonine kinase activity"/>
    <property type="evidence" value="ECO:0007669"/>
    <property type="project" value="UniProtKB-KW"/>
</dbReference>
<evidence type="ECO:0000256" key="2">
    <source>
        <dbReference type="ARBA" id="ARBA00022527"/>
    </source>
</evidence>
<name>A0A1P8WEH9_9PLAN</name>
<keyword evidence="9" id="KW-0812">Transmembrane</keyword>
<evidence type="ECO:0000259" key="10">
    <source>
        <dbReference type="PROSITE" id="PS50011"/>
    </source>
</evidence>
<dbReference type="AlphaFoldDB" id="A0A1P8WEH9"/>
<dbReference type="SUPFAM" id="SSF56112">
    <property type="entry name" value="Protein kinase-like (PK-like)"/>
    <property type="match status" value="1"/>
</dbReference>
<keyword evidence="2" id="KW-0723">Serine/threonine-protein kinase</keyword>
<dbReference type="PROSITE" id="PS00108">
    <property type="entry name" value="PROTEIN_KINASE_ST"/>
    <property type="match status" value="1"/>
</dbReference>
<dbReference type="InterPro" id="IPR011009">
    <property type="entry name" value="Kinase-like_dom_sf"/>
</dbReference>